<dbReference type="EMBL" id="CP034235">
    <property type="protein sequence ID" value="QGQ98908.1"/>
    <property type="molecule type" value="Genomic_DNA"/>
</dbReference>
<organism evidence="3 4">
    <name type="scientific">Paenibacillus psychroresistens</name>
    <dbReference type="NCBI Taxonomy" id="1778678"/>
    <lineage>
        <taxon>Bacteria</taxon>
        <taxon>Bacillati</taxon>
        <taxon>Bacillota</taxon>
        <taxon>Bacilli</taxon>
        <taxon>Bacillales</taxon>
        <taxon>Paenibacillaceae</taxon>
        <taxon>Paenibacillus</taxon>
    </lineage>
</organism>
<feature type="domain" description="WYL" evidence="2">
    <location>
        <begin position="139"/>
        <end position="206"/>
    </location>
</feature>
<dbReference type="Proteomes" id="UP000426246">
    <property type="component" value="Chromosome"/>
</dbReference>
<dbReference type="InterPro" id="IPR026881">
    <property type="entry name" value="WYL_dom"/>
</dbReference>
<dbReference type="RefSeq" id="WP_155704013.1">
    <property type="nucleotide sequence ID" value="NZ_CP034235.1"/>
</dbReference>
<feature type="domain" description="Helix-turn-helix type 11" evidence="1">
    <location>
        <begin position="8"/>
        <end position="60"/>
    </location>
</feature>
<dbReference type="InterPro" id="IPR051534">
    <property type="entry name" value="CBASS_pafABC_assoc_protein"/>
</dbReference>
<dbReference type="AlphaFoldDB" id="A0A6B8RUU4"/>
<dbReference type="PROSITE" id="PS52050">
    <property type="entry name" value="WYL"/>
    <property type="match status" value="1"/>
</dbReference>
<gene>
    <name evidence="3" type="ORF">EHS13_30530</name>
</gene>
<dbReference type="Pfam" id="PF08279">
    <property type="entry name" value="HTH_11"/>
    <property type="match status" value="1"/>
</dbReference>
<dbReference type="KEGG" id="ppsc:EHS13_30530"/>
<dbReference type="Gene3D" id="1.10.10.10">
    <property type="entry name" value="Winged helix-like DNA-binding domain superfamily/Winged helix DNA-binding domain"/>
    <property type="match status" value="1"/>
</dbReference>
<name>A0A6B8RUU4_9BACL</name>
<proteinExistence type="predicted"/>
<dbReference type="SUPFAM" id="SSF46785">
    <property type="entry name" value="Winged helix' DNA-binding domain"/>
    <property type="match status" value="1"/>
</dbReference>
<evidence type="ECO:0000259" key="2">
    <source>
        <dbReference type="Pfam" id="PF13280"/>
    </source>
</evidence>
<evidence type="ECO:0000313" key="4">
    <source>
        <dbReference type="Proteomes" id="UP000426246"/>
    </source>
</evidence>
<reference evidence="4" key="1">
    <citation type="submission" date="2018-11" db="EMBL/GenBank/DDBJ databases">
        <title>Complete genome sequence of Paenibacillus sp. ML311-T8.</title>
        <authorList>
            <person name="Nam Y.-D."/>
            <person name="Kang J."/>
            <person name="Chung W.-H."/>
            <person name="Park Y.S."/>
        </authorList>
    </citation>
    <scope>NUCLEOTIDE SEQUENCE [LARGE SCALE GENOMIC DNA]</scope>
    <source>
        <strain evidence="4">ML311-T8</strain>
    </source>
</reference>
<accession>A0A6B8RUU4</accession>
<dbReference type="PANTHER" id="PTHR34580:SF3">
    <property type="entry name" value="PROTEIN PAFB"/>
    <property type="match status" value="1"/>
</dbReference>
<sequence>MSKADNMLSILWQLKAGKRLTAKQLAESLEMNIRTVYRYIDALCASGVPIVADSGHNGGYSLLQSFREAPLFFDLEEQKALVQAAIFAQEAGYPYGDGLRRAINKLKTYTNEAQLKEINRHSVGFEVIQPRVNPGMQSILQELEIAVADGLTLNMEYHSGKELTSQSRLIDPYGLVNWKGKWYIVGYCHLRSEIRSFRVDRILALERTNAVFLRPEAFSARIFLLKDLLPSEQNAEDLVTIHIKGRPEALNDLCEHWLFGHALVERTHEDAYFQVEKQVLLGYVPHFLLVYGRAIAVIEPTELKDKLIEISSGLLEHYRGL</sequence>
<evidence type="ECO:0000259" key="1">
    <source>
        <dbReference type="Pfam" id="PF08279"/>
    </source>
</evidence>
<dbReference type="PANTHER" id="PTHR34580">
    <property type="match status" value="1"/>
</dbReference>
<dbReference type="OrthoDB" id="9767131at2"/>
<keyword evidence="4" id="KW-1185">Reference proteome</keyword>
<dbReference type="InterPro" id="IPR013196">
    <property type="entry name" value="HTH_11"/>
</dbReference>
<dbReference type="InterPro" id="IPR036390">
    <property type="entry name" value="WH_DNA-bd_sf"/>
</dbReference>
<dbReference type="InterPro" id="IPR036388">
    <property type="entry name" value="WH-like_DNA-bd_sf"/>
</dbReference>
<protein>
    <submittedName>
        <fullName evidence="3">YafY family transcriptional regulator</fullName>
    </submittedName>
</protein>
<evidence type="ECO:0000313" key="3">
    <source>
        <dbReference type="EMBL" id="QGQ98908.1"/>
    </source>
</evidence>
<dbReference type="Pfam" id="PF13280">
    <property type="entry name" value="WYL"/>
    <property type="match status" value="1"/>
</dbReference>